<protein>
    <recommendedName>
        <fullName evidence="1">non-specific serine/threonine protein kinase</fullName>
        <ecNumber evidence="1">2.7.11.1</ecNumber>
    </recommendedName>
</protein>
<evidence type="ECO:0000259" key="9">
    <source>
        <dbReference type="PROSITE" id="PS50011"/>
    </source>
</evidence>
<dbReference type="Gene3D" id="1.10.510.10">
    <property type="entry name" value="Transferase(Phosphotransferase) domain 1"/>
    <property type="match status" value="1"/>
</dbReference>
<dbReference type="Pfam" id="PF00069">
    <property type="entry name" value="Pkinase"/>
    <property type="match status" value="1"/>
</dbReference>
<dbReference type="SUPFAM" id="SSF56112">
    <property type="entry name" value="Protein kinase-like (PK-like)"/>
    <property type="match status" value="1"/>
</dbReference>
<dbReference type="EC" id="2.7.11.1" evidence="1"/>
<dbReference type="PANTHER" id="PTHR24343:SF558">
    <property type="entry name" value="PROTEIN KINASE DOMAIN-CONTAINING PROTEIN"/>
    <property type="match status" value="1"/>
</dbReference>
<dbReference type="EMBL" id="FNXT01000083">
    <property type="protein sequence ID" value="SZX60629.1"/>
    <property type="molecule type" value="Genomic_DNA"/>
</dbReference>
<keyword evidence="6" id="KW-0067">ATP-binding</keyword>
<dbReference type="GO" id="GO:0004674">
    <property type="term" value="F:protein serine/threonine kinase activity"/>
    <property type="evidence" value="ECO:0007669"/>
    <property type="project" value="UniProtKB-KW"/>
</dbReference>
<accession>A0A383V6T3</accession>
<keyword evidence="5" id="KW-0418">Kinase</keyword>
<name>A0A383V6T3_TETOB</name>
<comment type="catalytic activity">
    <reaction evidence="8">
        <text>L-seryl-[protein] + ATP = O-phospho-L-seryl-[protein] + ADP + H(+)</text>
        <dbReference type="Rhea" id="RHEA:17989"/>
        <dbReference type="Rhea" id="RHEA-COMP:9863"/>
        <dbReference type="Rhea" id="RHEA-COMP:11604"/>
        <dbReference type="ChEBI" id="CHEBI:15378"/>
        <dbReference type="ChEBI" id="CHEBI:29999"/>
        <dbReference type="ChEBI" id="CHEBI:30616"/>
        <dbReference type="ChEBI" id="CHEBI:83421"/>
        <dbReference type="ChEBI" id="CHEBI:456216"/>
        <dbReference type="EC" id="2.7.11.1"/>
    </reaction>
</comment>
<evidence type="ECO:0000313" key="10">
    <source>
        <dbReference type="EMBL" id="SZX60630.1"/>
    </source>
</evidence>
<reference evidence="10 11" key="1">
    <citation type="submission" date="2016-10" db="EMBL/GenBank/DDBJ databases">
        <authorList>
            <person name="Cai Z."/>
        </authorList>
    </citation>
    <scope>NUCLEOTIDE SEQUENCE [LARGE SCALE GENOMIC DNA]</scope>
</reference>
<proteinExistence type="predicted"/>
<evidence type="ECO:0000256" key="1">
    <source>
        <dbReference type="ARBA" id="ARBA00012513"/>
    </source>
</evidence>
<keyword evidence="11" id="KW-1185">Reference proteome</keyword>
<dbReference type="EMBL" id="FNXT01000083">
    <property type="protein sequence ID" value="SZX60630.1"/>
    <property type="molecule type" value="Genomic_DNA"/>
</dbReference>
<keyword evidence="3" id="KW-0808">Transferase</keyword>
<evidence type="ECO:0000256" key="4">
    <source>
        <dbReference type="ARBA" id="ARBA00022741"/>
    </source>
</evidence>
<gene>
    <name evidence="10" type="ORF">BQ4739_LOCUS1160</name>
</gene>
<dbReference type="PANTHER" id="PTHR24343">
    <property type="entry name" value="SERINE/THREONINE KINASE"/>
    <property type="match status" value="1"/>
</dbReference>
<evidence type="ECO:0000256" key="2">
    <source>
        <dbReference type="ARBA" id="ARBA00022527"/>
    </source>
</evidence>
<evidence type="ECO:0000256" key="3">
    <source>
        <dbReference type="ARBA" id="ARBA00022679"/>
    </source>
</evidence>
<evidence type="ECO:0000256" key="8">
    <source>
        <dbReference type="ARBA" id="ARBA00048679"/>
    </source>
</evidence>
<dbReference type="PROSITE" id="PS50011">
    <property type="entry name" value="PROTEIN_KINASE_DOM"/>
    <property type="match status" value="1"/>
</dbReference>
<keyword evidence="4" id="KW-0547">Nucleotide-binding</keyword>
<dbReference type="InterPro" id="IPR000719">
    <property type="entry name" value="Prot_kinase_dom"/>
</dbReference>
<sequence>MPVPTVGTPAYIAPEVLQRTAYNGHGADVWSCGVTLYVMLVGAYPFEDHTDPRNFSKTIKRILAVKYSIPPQLRISAECQDLLARIFVAAPAQRITLPEIKRHPWFLKNLPVELANPAMQPPMPGPQQSVEDIQRLVQLARTVGPMDGPPPVKGMDADGAIDEAMAEILDEEFEDEGFGASGGGGAGGFVV</sequence>
<dbReference type="AlphaFoldDB" id="A0A383V6T3"/>
<dbReference type="Proteomes" id="UP000256970">
    <property type="component" value="Unassembled WGS sequence"/>
</dbReference>
<dbReference type="InterPro" id="IPR011009">
    <property type="entry name" value="Kinase-like_dom_sf"/>
</dbReference>
<organism evidence="10 11">
    <name type="scientific">Tetradesmus obliquus</name>
    <name type="common">Green alga</name>
    <name type="synonym">Acutodesmus obliquus</name>
    <dbReference type="NCBI Taxonomy" id="3088"/>
    <lineage>
        <taxon>Eukaryota</taxon>
        <taxon>Viridiplantae</taxon>
        <taxon>Chlorophyta</taxon>
        <taxon>core chlorophytes</taxon>
        <taxon>Chlorophyceae</taxon>
        <taxon>CS clade</taxon>
        <taxon>Sphaeropleales</taxon>
        <taxon>Scenedesmaceae</taxon>
        <taxon>Tetradesmus</taxon>
    </lineage>
</organism>
<evidence type="ECO:0000256" key="6">
    <source>
        <dbReference type="ARBA" id="ARBA00022840"/>
    </source>
</evidence>
<feature type="domain" description="Protein kinase" evidence="9">
    <location>
        <begin position="1"/>
        <end position="106"/>
    </location>
</feature>
<keyword evidence="2" id="KW-0723">Serine/threonine-protein kinase</keyword>
<dbReference type="GO" id="GO:0005524">
    <property type="term" value="F:ATP binding"/>
    <property type="evidence" value="ECO:0007669"/>
    <property type="project" value="UniProtKB-KW"/>
</dbReference>
<evidence type="ECO:0000313" key="11">
    <source>
        <dbReference type="Proteomes" id="UP000256970"/>
    </source>
</evidence>
<evidence type="ECO:0000256" key="5">
    <source>
        <dbReference type="ARBA" id="ARBA00022777"/>
    </source>
</evidence>
<comment type="catalytic activity">
    <reaction evidence="7">
        <text>L-threonyl-[protein] + ATP = O-phospho-L-threonyl-[protein] + ADP + H(+)</text>
        <dbReference type="Rhea" id="RHEA:46608"/>
        <dbReference type="Rhea" id="RHEA-COMP:11060"/>
        <dbReference type="Rhea" id="RHEA-COMP:11605"/>
        <dbReference type="ChEBI" id="CHEBI:15378"/>
        <dbReference type="ChEBI" id="CHEBI:30013"/>
        <dbReference type="ChEBI" id="CHEBI:30616"/>
        <dbReference type="ChEBI" id="CHEBI:61977"/>
        <dbReference type="ChEBI" id="CHEBI:456216"/>
        <dbReference type="EC" id="2.7.11.1"/>
    </reaction>
</comment>
<evidence type="ECO:0000256" key="7">
    <source>
        <dbReference type="ARBA" id="ARBA00047899"/>
    </source>
</evidence>
<dbReference type="SMART" id="SM00220">
    <property type="entry name" value="S_TKc"/>
    <property type="match status" value="1"/>
</dbReference>